<dbReference type="EMBL" id="AEDD01000005">
    <property type="protein sequence ID" value="EFM10887.1"/>
    <property type="molecule type" value="Genomic_DNA"/>
</dbReference>
<dbReference type="OrthoDB" id="1680942at2"/>
<name>E0I903_9BACL</name>
<keyword evidence="2" id="KW-1185">Reference proteome</keyword>
<dbReference type="AlphaFoldDB" id="E0I903"/>
<dbReference type="Gene3D" id="3.40.50.1240">
    <property type="entry name" value="Phosphoglycerate mutase-like"/>
    <property type="match status" value="1"/>
</dbReference>
<dbReference type="RefSeq" id="WP_006038137.1">
    <property type="nucleotide sequence ID" value="NZ_AEDD01000005.1"/>
</dbReference>
<dbReference type="InterPro" id="IPR029033">
    <property type="entry name" value="His_PPase_superfam"/>
</dbReference>
<dbReference type="Proteomes" id="UP000005387">
    <property type="component" value="Unassembled WGS sequence"/>
</dbReference>
<accession>E0I903</accession>
<protein>
    <submittedName>
        <fullName evidence="1">Phosphoglycerate mutase</fullName>
    </submittedName>
</protein>
<dbReference type="Pfam" id="PF00300">
    <property type="entry name" value="His_Phos_1"/>
    <property type="match status" value="1"/>
</dbReference>
<dbReference type="SUPFAM" id="SSF53254">
    <property type="entry name" value="Phosphoglycerate mutase-like"/>
    <property type="match status" value="1"/>
</dbReference>
<proteinExistence type="predicted"/>
<dbReference type="eggNOG" id="COG0406">
    <property type="taxonomic scope" value="Bacteria"/>
</dbReference>
<organism evidence="1 2">
    <name type="scientific">Paenibacillus curdlanolyticus YK9</name>
    <dbReference type="NCBI Taxonomy" id="717606"/>
    <lineage>
        <taxon>Bacteria</taxon>
        <taxon>Bacillati</taxon>
        <taxon>Bacillota</taxon>
        <taxon>Bacilli</taxon>
        <taxon>Bacillales</taxon>
        <taxon>Paenibacillaceae</taxon>
        <taxon>Paenibacillus</taxon>
    </lineage>
</organism>
<evidence type="ECO:0000313" key="2">
    <source>
        <dbReference type="Proteomes" id="UP000005387"/>
    </source>
</evidence>
<dbReference type="InterPro" id="IPR013078">
    <property type="entry name" value="His_Pase_superF_clade-1"/>
</dbReference>
<gene>
    <name evidence="1" type="ORF">PaecuDRAFT_2137</name>
</gene>
<sequence length="220" mass="24725">MLNRLRFVVTILAIIGIKKERGIPGNQQHASYALPRTIGLVRHYPVQLPLESKRIDAAQFAGWCDRYNSASVKIPASSSIKATDWDVCLSSDMRRAATTAQHIYGTKGGVVFTTKLREIELAPFWNTRIRLPLLVWAAVSRAAWYASHRSQPESKRQARVRAAALADQLMGYGGEKRVLLVSHGAFLLVLQRELRRRGYRGPRIMHAAHGKPYVMRRAVG</sequence>
<dbReference type="STRING" id="717606.PaecuDRAFT_2137"/>
<evidence type="ECO:0000313" key="1">
    <source>
        <dbReference type="EMBL" id="EFM10887.1"/>
    </source>
</evidence>
<reference evidence="1 2" key="1">
    <citation type="submission" date="2010-07" db="EMBL/GenBank/DDBJ databases">
        <title>The draft genome of Paenibacillus curdlanolyticus YK9.</title>
        <authorList>
            <consortium name="US DOE Joint Genome Institute (JGI-PGF)"/>
            <person name="Lucas S."/>
            <person name="Copeland A."/>
            <person name="Lapidus A."/>
            <person name="Cheng J.-F."/>
            <person name="Bruce D."/>
            <person name="Goodwin L."/>
            <person name="Pitluck S."/>
            <person name="Land M.L."/>
            <person name="Hauser L."/>
            <person name="Chang Y.-J."/>
            <person name="Jeffries C."/>
            <person name="Anderson I.J."/>
            <person name="Johnson E."/>
            <person name="Loganathan U."/>
            <person name="Mulhopadhyay B."/>
            <person name="Kyrpides N."/>
            <person name="Woyke T.J."/>
        </authorList>
    </citation>
    <scope>NUCLEOTIDE SEQUENCE [LARGE SCALE GENOMIC DNA]</scope>
    <source>
        <strain evidence="1 2">YK9</strain>
    </source>
</reference>